<dbReference type="Proteomes" id="UP001312908">
    <property type="component" value="Unassembled WGS sequence"/>
</dbReference>
<name>A0ABU7TZW7_9PROT</name>
<keyword evidence="2" id="KW-1185">Reference proteome</keyword>
<evidence type="ECO:0000313" key="2">
    <source>
        <dbReference type="Proteomes" id="UP001312908"/>
    </source>
</evidence>
<reference evidence="1 2" key="1">
    <citation type="submission" date="2023-10" db="EMBL/GenBank/DDBJ databases">
        <title>Sorlinia euscelidii gen. nov., sp. nov., an acetic acid bacteria isolated from the gut of Euscelidius variegatus emitter.</title>
        <authorList>
            <person name="Michoud G."/>
            <person name="Marasco R."/>
            <person name="Seferji K."/>
            <person name="Gonella E."/>
            <person name="Garuglieri E."/>
            <person name="Alma A."/>
            <person name="Mapelli F."/>
            <person name="Borin S."/>
            <person name="Daffonchio D."/>
            <person name="Crotti E."/>
        </authorList>
    </citation>
    <scope>NUCLEOTIDE SEQUENCE [LARGE SCALE GENOMIC DNA]</scope>
    <source>
        <strain evidence="1 2">EV16P</strain>
    </source>
</reference>
<comment type="caution">
    <text evidence="1">The sequence shown here is derived from an EMBL/GenBank/DDBJ whole genome shotgun (WGS) entry which is preliminary data.</text>
</comment>
<organism evidence="1 2">
    <name type="scientific">Sorlinia euscelidii</name>
    <dbReference type="NCBI Taxonomy" id="3081148"/>
    <lineage>
        <taxon>Bacteria</taxon>
        <taxon>Pseudomonadati</taxon>
        <taxon>Pseudomonadota</taxon>
        <taxon>Alphaproteobacteria</taxon>
        <taxon>Acetobacterales</taxon>
        <taxon>Acetobacteraceae</taxon>
        <taxon>Sorlinia</taxon>
    </lineage>
</organism>
<accession>A0ABU7TZW7</accession>
<dbReference type="EMBL" id="JAWJZY010000001">
    <property type="protein sequence ID" value="MEE8657698.1"/>
    <property type="molecule type" value="Genomic_DNA"/>
</dbReference>
<evidence type="ECO:0000313" key="1">
    <source>
        <dbReference type="EMBL" id="MEE8657698.1"/>
    </source>
</evidence>
<proteinExistence type="predicted"/>
<protein>
    <submittedName>
        <fullName evidence="1">Uncharacterized protein</fullName>
    </submittedName>
</protein>
<gene>
    <name evidence="1" type="ORF">DOFOFD_01545</name>
</gene>
<dbReference type="RefSeq" id="WP_394818710.1">
    <property type="nucleotide sequence ID" value="NZ_JAWJZY010000001.1"/>
</dbReference>
<sequence length="66" mass="7891">MTQPQIKTRAEIQEEIIDAYYRLTENATAQVDISIEVRRALREMLHAWDDDLTVADLREHLEEYWS</sequence>